<gene>
    <name evidence="1" type="ORF">dnm_006310</name>
</gene>
<accession>A0A975BFU4</accession>
<dbReference type="AlphaFoldDB" id="A0A975BFU4"/>
<dbReference type="EMBL" id="CP061800">
    <property type="protein sequence ID" value="QTA84632.1"/>
    <property type="molecule type" value="Genomic_DNA"/>
</dbReference>
<reference evidence="1" key="1">
    <citation type="journal article" date="2021" name="Microb. Physiol.">
        <title>Proteogenomic Insights into the Physiology of Marine, Sulfate-Reducing, Filamentous Desulfonema limicola and Desulfonema magnum.</title>
        <authorList>
            <person name="Schnaars V."/>
            <person name="Wohlbrand L."/>
            <person name="Scheve S."/>
            <person name="Hinrichs C."/>
            <person name="Reinhardt R."/>
            <person name="Rabus R."/>
        </authorList>
    </citation>
    <scope>NUCLEOTIDE SEQUENCE</scope>
    <source>
        <strain evidence="1">4be13</strain>
    </source>
</reference>
<keyword evidence="2" id="KW-1185">Reference proteome</keyword>
<evidence type="ECO:0000313" key="1">
    <source>
        <dbReference type="EMBL" id="QTA84632.1"/>
    </source>
</evidence>
<evidence type="ECO:0000313" key="2">
    <source>
        <dbReference type="Proteomes" id="UP000663722"/>
    </source>
</evidence>
<dbReference type="Proteomes" id="UP000663722">
    <property type="component" value="Chromosome"/>
</dbReference>
<organism evidence="1 2">
    <name type="scientific">Desulfonema magnum</name>
    <dbReference type="NCBI Taxonomy" id="45655"/>
    <lineage>
        <taxon>Bacteria</taxon>
        <taxon>Pseudomonadati</taxon>
        <taxon>Thermodesulfobacteriota</taxon>
        <taxon>Desulfobacteria</taxon>
        <taxon>Desulfobacterales</taxon>
        <taxon>Desulfococcaceae</taxon>
        <taxon>Desulfonema</taxon>
    </lineage>
</organism>
<name>A0A975BFU4_9BACT</name>
<protein>
    <submittedName>
        <fullName evidence="1">Uncharacterized protein</fullName>
    </submittedName>
</protein>
<dbReference type="KEGG" id="dmm:dnm_006310"/>
<sequence length="118" mass="13697">MERAVLWFKCAAVHDPVRPVVRRPAALGWEAKHRQVDLVIERPPGGEELLRRMKGWFSADVYLTIDTIRPYGKLKILDDYHLVVETKDMADMDSLSDKLAEVFDEEVWVEHIPKTRLA</sequence>
<proteinExistence type="predicted"/>